<protein>
    <recommendedName>
        <fullName evidence="5">RING-type domain-containing protein</fullName>
    </recommendedName>
</protein>
<dbReference type="OrthoDB" id="21204at2759"/>
<dbReference type="PROSITE" id="PS50089">
    <property type="entry name" value="ZF_RING_2"/>
    <property type="match status" value="1"/>
</dbReference>
<reference evidence="6 7" key="1">
    <citation type="submission" date="2018-01" db="EMBL/GenBank/DDBJ databases">
        <title>Comparison of the Chinese Bamboo Partridge and Red Junglefowl genome sequences highlights the importance of demography in genome evolution.</title>
        <authorList>
            <person name="Tiley G.P."/>
            <person name="Kimball R.T."/>
            <person name="Braun E.L."/>
            <person name="Burleigh J.G."/>
        </authorList>
    </citation>
    <scope>NUCLEOTIDE SEQUENCE [LARGE SCALE GENOMIC DNA]</scope>
    <source>
        <strain evidence="6">RTK389</strain>
        <tissue evidence="6">Blood</tissue>
    </source>
</reference>
<name>A0A2P4S8Y3_BAMTH</name>
<evidence type="ECO:0000256" key="4">
    <source>
        <dbReference type="PROSITE-ProRule" id="PRU00175"/>
    </source>
</evidence>
<gene>
    <name evidence="6" type="ORF">CIB84_015697</name>
</gene>
<dbReference type="GO" id="GO:0008270">
    <property type="term" value="F:zinc ion binding"/>
    <property type="evidence" value="ECO:0007669"/>
    <property type="project" value="UniProtKB-KW"/>
</dbReference>
<dbReference type="PANTHER" id="PTHR12109">
    <property type="entry name" value="RING FINGER PROTEIN 141-RELATED"/>
    <property type="match status" value="1"/>
</dbReference>
<proteinExistence type="predicted"/>
<dbReference type="InterPro" id="IPR013083">
    <property type="entry name" value="Znf_RING/FYVE/PHD"/>
</dbReference>
<feature type="domain" description="RING-type" evidence="5">
    <location>
        <begin position="12"/>
        <end position="51"/>
    </location>
</feature>
<organism evidence="6 7">
    <name type="scientific">Bambusicola thoracicus</name>
    <name type="common">Chinese bamboo-partridge</name>
    <name type="synonym">Perdix thoracica</name>
    <dbReference type="NCBI Taxonomy" id="9083"/>
    <lineage>
        <taxon>Eukaryota</taxon>
        <taxon>Metazoa</taxon>
        <taxon>Chordata</taxon>
        <taxon>Craniata</taxon>
        <taxon>Vertebrata</taxon>
        <taxon>Euteleostomi</taxon>
        <taxon>Archelosauria</taxon>
        <taxon>Archosauria</taxon>
        <taxon>Dinosauria</taxon>
        <taxon>Saurischia</taxon>
        <taxon>Theropoda</taxon>
        <taxon>Coelurosauria</taxon>
        <taxon>Aves</taxon>
        <taxon>Neognathae</taxon>
        <taxon>Galloanserae</taxon>
        <taxon>Galliformes</taxon>
        <taxon>Phasianidae</taxon>
        <taxon>Perdicinae</taxon>
        <taxon>Bambusicola</taxon>
    </lineage>
</organism>
<dbReference type="InterPro" id="IPR001841">
    <property type="entry name" value="Znf_RING"/>
</dbReference>
<dbReference type="SMART" id="SM00184">
    <property type="entry name" value="RING"/>
    <property type="match status" value="1"/>
</dbReference>
<evidence type="ECO:0000313" key="6">
    <source>
        <dbReference type="EMBL" id="POI20558.1"/>
    </source>
</evidence>
<keyword evidence="7" id="KW-1185">Reference proteome</keyword>
<dbReference type="SUPFAM" id="SSF57850">
    <property type="entry name" value="RING/U-box"/>
    <property type="match status" value="1"/>
</dbReference>
<sequence>MKTMAAEEAWTCPICRDVQKDIAYTVLCHHEFCLSCILCWAKQKETCPLCRRVMEVIKVAAWDNEDDLDFIICPSAPPIPACFQAGIAHIYSPQHDAPSPPPFLMLPEEQEDMEAEEGPMVGGLLLEVWAVLFR</sequence>
<comment type="caution">
    <text evidence="6">The sequence shown here is derived from an EMBL/GenBank/DDBJ whole genome shotgun (WGS) entry which is preliminary data.</text>
</comment>
<keyword evidence="1" id="KW-0479">Metal-binding</keyword>
<evidence type="ECO:0000313" key="7">
    <source>
        <dbReference type="Proteomes" id="UP000237246"/>
    </source>
</evidence>
<evidence type="ECO:0000256" key="3">
    <source>
        <dbReference type="ARBA" id="ARBA00022833"/>
    </source>
</evidence>
<dbReference type="Pfam" id="PF13639">
    <property type="entry name" value="zf-RING_2"/>
    <property type="match status" value="1"/>
</dbReference>
<dbReference type="AlphaFoldDB" id="A0A2P4S8Y3"/>
<dbReference type="PROSITE" id="PS00518">
    <property type="entry name" value="ZF_RING_1"/>
    <property type="match status" value="1"/>
</dbReference>
<dbReference type="Proteomes" id="UP000237246">
    <property type="component" value="Unassembled WGS sequence"/>
</dbReference>
<dbReference type="InterPro" id="IPR047126">
    <property type="entry name" value="RNF141-like"/>
</dbReference>
<keyword evidence="2 4" id="KW-0863">Zinc-finger</keyword>
<keyword evidence="3" id="KW-0862">Zinc</keyword>
<evidence type="ECO:0000256" key="2">
    <source>
        <dbReference type="ARBA" id="ARBA00022771"/>
    </source>
</evidence>
<accession>A0A2P4S8Y3</accession>
<dbReference type="InterPro" id="IPR017907">
    <property type="entry name" value="Znf_RING_CS"/>
</dbReference>
<evidence type="ECO:0000259" key="5">
    <source>
        <dbReference type="PROSITE" id="PS50089"/>
    </source>
</evidence>
<evidence type="ECO:0000256" key="1">
    <source>
        <dbReference type="ARBA" id="ARBA00022723"/>
    </source>
</evidence>
<dbReference type="Gene3D" id="3.30.40.10">
    <property type="entry name" value="Zinc/RING finger domain, C3HC4 (zinc finger)"/>
    <property type="match status" value="1"/>
</dbReference>
<dbReference type="EMBL" id="PPHD01081759">
    <property type="protein sequence ID" value="POI20558.1"/>
    <property type="molecule type" value="Genomic_DNA"/>
</dbReference>